<keyword evidence="3" id="KW-1185">Reference proteome</keyword>
<dbReference type="Proteomes" id="UP000198406">
    <property type="component" value="Unassembled WGS sequence"/>
</dbReference>
<dbReference type="EMBL" id="BDSP01000255">
    <property type="protein sequence ID" value="GAX27293.1"/>
    <property type="molecule type" value="Genomic_DNA"/>
</dbReference>
<feature type="region of interest" description="Disordered" evidence="1">
    <location>
        <begin position="310"/>
        <end position="373"/>
    </location>
</feature>
<evidence type="ECO:0000313" key="2">
    <source>
        <dbReference type="EMBL" id="GAX27293.1"/>
    </source>
</evidence>
<reference evidence="2 3" key="1">
    <citation type="journal article" date="2015" name="Plant Cell">
        <title>Oil accumulation by the oleaginous diatom Fistulifera solaris as revealed by the genome and transcriptome.</title>
        <authorList>
            <person name="Tanaka T."/>
            <person name="Maeda Y."/>
            <person name="Veluchamy A."/>
            <person name="Tanaka M."/>
            <person name="Abida H."/>
            <person name="Marechal E."/>
            <person name="Bowler C."/>
            <person name="Muto M."/>
            <person name="Sunaga Y."/>
            <person name="Tanaka M."/>
            <person name="Yoshino T."/>
            <person name="Taniguchi T."/>
            <person name="Fukuda Y."/>
            <person name="Nemoto M."/>
            <person name="Matsumoto M."/>
            <person name="Wong P.S."/>
            <person name="Aburatani S."/>
            <person name="Fujibuchi W."/>
        </authorList>
    </citation>
    <scope>NUCLEOTIDE SEQUENCE [LARGE SCALE GENOMIC DNA]</scope>
    <source>
        <strain evidence="2 3">JPCC DA0580</strain>
    </source>
</reference>
<sequence>MKHTSAEAVSMEIMDDHAVIHSLDSDHDTTASMTALGTMEDETDAFEEEPSFSHNRFQSKRFEKSKSDHKDYTAAPHGNHNKNRYSYASVVKNRGINIDLTQPWQRSMLLQLEKLDHGLEVRPERKPELMVLGHAESRDFAYAVEKDDITLATATSSSCPTTKDQTIYRLDSTGNISAGDVHCLPQNLARHESQRSRSRYSHRGAMSTNEHPAEEKCQAEFPLYDCGVTPHDTVETQQRPYSRRMANPRRGTGNGTMMSDRRPEHMRDRRLSQTDNSLSEENDPSTGAHEACFCLGYNILDYWIPPGPRRSEQFRSSQKRPRQIRHMDEVNIADTQQVPNVKPPSRAGQIHHRDPSGSYAFQPFEDRDDLLMR</sequence>
<dbReference type="AlphaFoldDB" id="A0A1Z5KLU6"/>
<comment type="caution">
    <text evidence="2">The sequence shown here is derived from an EMBL/GenBank/DDBJ whole genome shotgun (WGS) entry which is preliminary data.</text>
</comment>
<feature type="compositionally biased region" description="Basic and acidic residues" evidence="1">
    <location>
        <begin position="60"/>
        <end position="72"/>
    </location>
</feature>
<feature type="region of interest" description="Disordered" evidence="1">
    <location>
        <begin position="233"/>
        <end position="286"/>
    </location>
</feature>
<dbReference type="OrthoDB" id="10674759at2759"/>
<dbReference type="InParanoid" id="A0A1Z5KLU6"/>
<feature type="region of interest" description="Disordered" evidence="1">
    <location>
        <begin position="190"/>
        <end position="214"/>
    </location>
</feature>
<organism evidence="2 3">
    <name type="scientific">Fistulifera solaris</name>
    <name type="common">Oleaginous diatom</name>
    <dbReference type="NCBI Taxonomy" id="1519565"/>
    <lineage>
        <taxon>Eukaryota</taxon>
        <taxon>Sar</taxon>
        <taxon>Stramenopiles</taxon>
        <taxon>Ochrophyta</taxon>
        <taxon>Bacillariophyta</taxon>
        <taxon>Bacillariophyceae</taxon>
        <taxon>Bacillariophycidae</taxon>
        <taxon>Naviculales</taxon>
        <taxon>Naviculaceae</taxon>
        <taxon>Fistulifera</taxon>
    </lineage>
</organism>
<gene>
    <name evidence="2" type="ORF">FisN_23Lh139</name>
</gene>
<evidence type="ECO:0000256" key="1">
    <source>
        <dbReference type="SAM" id="MobiDB-lite"/>
    </source>
</evidence>
<name>A0A1Z5KLU6_FISSO</name>
<evidence type="ECO:0000313" key="3">
    <source>
        <dbReference type="Proteomes" id="UP000198406"/>
    </source>
</evidence>
<feature type="region of interest" description="Disordered" evidence="1">
    <location>
        <begin position="45"/>
        <end position="83"/>
    </location>
</feature>
<feature type="compositionally biased region" description="Basic and acidic residues" evidence="1">
    <location>
        <begin position="259"/>
        <end position="272"/>
    </location>
</feature>
<accession>A0A1Z5KLU6</accession>
<protein>
    <submittedName>
        <fullName evidence="2">Uncharacterized protein</fullName>
    </submittedName>
</protein>
<proteinExistence type="predicted"/>